<name>A0A7R9B0S0_TIMSH</name>
<evidence type="ECO:0000313" key="2">
    <source>
        <dbReference type="EMBL" id="CAD7264201.1"/>
    </source>
</evidence>
<proteinExistence type="predicted"/>
<organism evidence="2">
    <name type="scientific">Timema shepardi</name>
    <name type="common">Walking stick</name>
    <dbReference type="NCBI Taxonomy" id="629360"/>
    <lineage>
        <taxon>Eukaryota</taxon>
        <taxon>Metazoa</taxon>
        <taxon>Ecdysozoa</taxon>
        <taxon>Arthropoda</taxon>
        <taxon>Hexapoda</taxon>
        <taxon>Insecta</taxon>
        <taxon>Pterygota</taxon>
        <taxon>Neoptera</taxon>
        <taxon>Polyneoptera</taxon>
        <taxon>Phasmatodea</taxon>
        <taxon>Timematodea</taxon>
        <taxon>Timematoidea</taxon>
        <taxon>Timematidae</taxon>
        <taxon>Timema</taxon>
    </lineage>
</organism>
<sequence>MVLEVETPTGENIHSMHKDNSLGWATDIPSSTSGLKWLRSLGRLESFNTGIIRDYKEHGTRNKDESSLRRDETALSSPSLSSWSTPSSRSRDERSSSSSGSNDSGLSSRSSSSSGSPSSTSEKYSNSGNVETVFVKRYLVWPCGLVCLHLTTFVISSTQDWAKSLRRELA</sequence>
<feature type="compositionally biased region" description="Low complexity" evidence="1">
    <location>
        <begin position="96"/>
        <end position="122"/>
    </location>
</feature>
<protein>
    <submittedName>
        <fullName evidence="2">Uncharacterized protein</fullName>
    </submittedName>
</protein>
<evidence type="ECO:0000256" key="1">
    <source>
        <dbReference type="SAM" id="MobiDB-lite"/>
    </source>
</evidence>
<dbReference type="EMBL" id="OC004185">
    <property type="protein sequence ID" value="CAD7264201.1"/>
    <property type="molecule type" value="Genomic_DNA"/>
</dbReference>
<feature type="compositionally biased region" description="Low complexity" evidence="1">
    <location>
        <begin position="75"/>
        <end position="88"/>
    </location>
</feature>
<feature type="region of interest" description="Disordered" evidence="1">
    <location>
        <begin position="1"/>
        <end position="25"/>
    </location>
</feature>
<feature type="region of interest" description="Disordered" evidence="1">
    <location>
        <begin position="58"/>
        <end position="126"/>
    </location>
</feature>
<reference evidence="2" key="1">
    <citation type="submission" date="2020-11" db="EMBL/GenBank/DDBJ databases">
        <authorList>
            <person name="Tran Van P."/>
        </authorList>
    </citation>
    <scope>NUCLEOTIDE SEQUENCE</scope>
</reference>
<accession>A0A7R9B0S0</accession>
<feature type="compositionally biased region" description="Basic and acidic residues" evidence="1">
    <location>
        <begin position="58"/>
        <end position="73"/>
    </location>
</feature>
<gene>
    <name evidence="2" type="ORF">TSIB3V08_LOCUS8261</name>
</gene>
<dbReference type="AlphaFoldDB" id="A0A7R9B0S0"/>